<dbReference type="SUPFAM" id="SSF55874">
    <property type="entry name" value="ATPase domain of HSP90 chaperone/DNA topoisomerase II/histidine kinase"/>
    <property type="match status" value="1"/>
</dbReference>
<feature type="domain" description="Histidine kinase/HSP90-like ATPase" evidence="3">
    <location>
        <begin position="40"/>
        <end position="151"/>
    </location>
</feature>
<evidence type="ECO:0000313" key="5">
    <source>
        <dbReference type="Proteomes" id="UP001596208"/>
    </source>
</evidence>
<sequence>MTDTGALPEGGEMPGAIAGRTAGSADHGFARQAVPRTPGEARERVAELLGAAFCDLRNEDLDVVVADALLVTSELVTNAIRHGRGLTGFRAALVDDGLRLDIEDGSPEQPTTSAPSASDGLTRGGFGWPLVCRLSRHVAISPRPDGKRITVLVPLM</sequence>
<evidence type="ECO:0000256" key="2">
    <source>
        <dbReference type="SAM" id="MobiDB-lite"/>
    </source>
</evidence>
<feature type="region of interest" description="Disordered" evidence="2">
    <location>
        <begin position="1"/>
        <end position="24"/>
    </location>
</feature>
<feature type="region of interest" description="Disordered" evidence="2">
    <location>
        <begin position="101"/>
        <end position="121"/>
    </location>
</feature>
<evidence type="ECO:0000256" key="1">
    <source>
        <dbReference type="ARBA" id="ARBA00022527"/>
    </source>
</evidence>
<proteinExistence type="predicted"/>
<keyword evidence="1" id="KW-0808">Transferase</keyword>
<keyword evidence="4" id="KW-0067">ATP-binding</keyword>
<keyword evidence="1" id="KW-0418">Kinase</keyword>
<dbReference type="EMBL" id="JBHSKI010000006">
    <property type="protein sequence ID" value="MFC5172093.1"/>
    <property type="molecule type" value="Genomic_DNA"/>
</dbReference>
<keyword evidence="4" id="KW-0547">Nucleotide-binding</keyword>
<protein>
    <submittedName>
        <fullName evidence="4">ATP-binding protein</fullName>
    </submittedName>
</protein>
<dbReference type="Pfam" id="PF13581">
    <property type="entry name" value="HATPase_c_2"/>
    <property type="match status" value="1"/>
</dbReference>
<name>A0ABW0B4R7_9ACTN</name>
<dbReference type="CDD" id="cd16936">
    <property type="entry name" value="HATPase_RsbW-like"/>
    <property type="match status" value="1"/>
</dbReference>
<dbReference type="RefSeq" id="WP_141695563.1">
    <property type="nucleotide sequence ID" value="NZ_JBFADZ010000020.1"/>
</dbReference>
<gene>
    <name evidence="4" type="ORF">ACFPRK_15985</name>
</gene>
<evidence type="ECO:0000259" key="3">
    <source>
        <dbReference type="Pfam" id="PF13581"/>
    </source>
</evidence>
<accession>A0ABW0B4R7</accession>
<evidence type="ECO:0000313" key="4">
    <source>
        <dbReference type="EMBL" id="MFC5172093.1"/>
    </source>
</evidence>
<dbReference type="PANTHER" id="PTHR35526">
    <property type="entry name" value="ANTI-SIGMA-F FACTOR RSBW-RELATED"/>
    <property type="match status" value="1"/>
</dbReference>
<reference evidence="5" key="1">
    <citation type="journal article" date="2019" name="Int. J. Syst. Evol. Microbiol.">
        <title>The Global Catalogue of Microorganisms (GCM) 10K type strain sequencing project: providing services to taxonomists for standard genome sequencing and annotation.</title>
        <authorList>
            <consortium name="The Broad Institute Genomics Platform"/>
            <consortium name="The Broad Institute Genome Sequencing Center for Infectious Disease"/>
            <person name="Wu L."/>
            <person name="Ma J."/>
        </authorList>
    </citation>
    <scope>NUCLEOTIDE SEQUENCE [LARGE SCALE GENOMIC DNA]</scope>
    <source>
        <strain evidence="5">CGMCC 4.1721</strain>
    </source>
</reference>
<dbReference type="Gene3D" id="3.30.565.10">
    <property type="entry name" value="Histidine kinase-like ATPase, C-terminal domain"/>
    <property type="match status" value="1"/>
</dbReference>
<comment type="caution">
    <text evidence="4">The sequence shown here is derived from an EMBL/GenBank/DDBJ whole genome shotgun (WGS) entry which is preliminary data.</text>
</comment>
<dbReference type="InterPro" id="IPR050267">
    <property type="entry name" value="Anti-sigma-factor_SerPK"/>
</dbReference>
<dbReference type="PANTHER" id="PTHR35526:SF3">
    <property type="entry name" value="ANTI-SIGMA-F FACTOR RSBW"/>
    <property type="match status" value="1"/>
</dbReference>
<dbReference type="GO" id="GO:0005524">
    <property type="term" value="F:ATP binding"/>
    <property type="evidence" value="ECO:0007669"/>
    <property type="project" value="UniProtKB-KW"/>
</dbReference>
<dbReference type="InterPro" id="IPR003594">
    <property type="entry name" value="HATPase_dom"/>
</dbReference>
<keyword evidence="5" id="KW-1185">Reference proteome</keyword>
<dbReference type="InterPro" id="IPR036890">
    <property type="entry name" value="HATPase_C_sf"/>
</dbReference>
<organism evidence="4 5">
    <name type="scientific">Streptomyces mutomycini</name>
    <dbReference type="NCBI Taxonomy" id="284036"/>
    <lineage>
        <taxon>Bacteria</taxon>
        <taxon>Bacillati</taxon>
        <taxon>Actinomycetota</taxon>
        <taxon>Actinomycetes</taxon>
        <taxon>Kitasatosporales</taxon>
        <taxon>Streptomycetaceae</taxon>
        <taxon>Streptomyces</taxon>
    </lineage>
</organism>
<keyword evidence="1" id="KW-0723">Serine/threonine-protein kinase</keyword>
<dbReference type="Proteomes" id="UP001596208">
    <property type="component" value="Unassembled WGS sequence"/>
</dbReference>